<dbReference type="KEGG" id="ghi:107901351"/>
<sequence>MELRGQDNKEMGMPSSFSYKNQLNKDSYSSAPVNSATGERRRDRTVRGDPNLPQTLDDPLSVPNPRRDPDPDPVSASTATTGEIAAAADSRSPPTPEPQPVAGPTSATISFTPLIRYKECLKNHAASMGGHVVDGCGEFMPSGEEGTPEALKCAACECHRSFHRKEINGESQYAPSSYYYTNNNNNTRRNAVRPPRRATPLHHQRFSLGLSASPPAMSVAPLMMSFGGGGPAESSSEDLHVFHFSEGGQQPSHPHSSKKRFRTKFSQEQKKKMMEFADKLGWKIQKQDDEQVQQFCDQVGVKRQVLKVWMHNNKQVMKRTNVRDI</sequence>
<dbReference type="GO" id="GO:0006355">
    <property type="term" value="P:regulation of DNA-templated transcription"/>
    <property type="evidence" value="ECO:0000318"/>
    <property type="project" value="GO_Central"/>
</dbReference>
<dbReference type="RefSeq" id="XP_016682801.1">
    <property type="nucleotide sequence ID" value="XM_016827312.2"/>
</dbReference>
<accession>A0A1U8IXK5</accession>
<dbReference type="PROSITE" id="PS51523">
    <property type="entry name" value="ZF_HD_DIMER"/>
    <property type="match status" value="1"/>
</dbReference>
<evidence type="ECO:0000256" key="11">
    <source>
        <dbReference type="SAM" id="MobiDB-lite"/>
    </source>
</evidence>
<reference evidence="15" key="2">
    <citation type="submission" date="2025-08" db="UniProtKB">
        <authorList>
            <consortium name="RefSeq"/>
        </authorList>
    </citation>
    <scope>IDENTIFICATION</scope>
</reference>
<evidence type="ECO:0000256" key="9">
    <source>
        <dbReference type="ARBA" id="ARBA00023242"/>
    </source>
</evidence>
<dbReference type="NCBIfam" id="TIGR01566">
    <property type="entry name" value="ZF_HD_prot_N"/>
    <property type="match status" value="1"/>
</dbReference>
<evidence type="ECO:0000259" key="12">
    <source>
        <dbReference type="PROSITE" id="PS50071"/>
    </source>
</evidence>
<name>A0A1U8IXK5_GOSHI</name>
<keyword evidence="6 10" id="KW-0238">DNA-binding</keyword>
<evidence type="ECO:0000313" key="14">
    <source>
        <dbReference type="Proteomes" id="UP000818029"/>
    </source>
</evidence>
<dbReference type="GO" id="GO:0050793">
    <property type="term" value="P:regulation of developmental process"/>
    <property type="evidence" value="ECO:0007669"/>
    <property type="project" value="TreeGrafter"/>
</dbReference>
<evidence type="ECO:0000256" key="7">
    <source>
        <dbReference type="ARBA" id="ARBA00023155"/>
    </source>
</evidence>
<keyword evidence="5" id="KW-0805">Transcription regulation</keyword>
<keyword evidence="3 15" id="KW-0863">Zinc-finger</keyword>
<dbReference type="OrthoDB" id="1910053at2759"/>
<dbReference type="SMR" id="A0A1U8IXK5"/>
<dbReference type="InterPro" id="IPR006455">
    <property type="entry name" value="Homeodomain_ZF_HD"/>
</dbReference>
<keyword evidence="9 10" id="KW-0539">Nucleus</keyword>
<keyword evidence="7 10" id="KW-0371">Homeobox</keyword>
<dbReference type="Proteomes" id="UP000818029">
    <property type="component" value="Chromosome A11"/>
</dbReference>
<keyword evidence="4" id="KW-0862">Zinc</keyword>
<evidence type="ECO:0000256" key="2">
    <source>
        <dbReference type="ARBA" id="ARBA00022723"/>
    </source>
</evidence>
<evidence type="ECO:0000313" key="15">
    <source>
        <dbReference type="RefSeq" id="XP_016682801.1"/>
    </source>
</evidence>
<dbReference type="PANTHER" id="PTHR31948:SF119">
    <property type="entry name" value="ZINC-FINGER HOMEODOMAIN PROTEIN 6-LIKE"/>
    <property type="match status" value="1"/>
</dbReference>
<dbReference type="PaxDb" id="3635-A0A1U8IXK5"/>
<feature type="domain" description="Homeobox" evidence="12">
    <location>
        <begin position="256"/>
        <end position="320"/>
    </location>
</feature>
<dbReference type="AlphaFoldDB" id="A0A1U8IXK5"/>
<reference evidence="14" key="1">
    <citation type="journal article" date="2020" name="Nat. Genet.">
        <title>Genomic diversifications of five Gossypium allopolyploid species and their impact on cotton improvement.</title>
        <authorList>
            <person name="Chen Z.J."/>
            <person name="Sreedasyam A."/>
            <person name="Ando A."/>
            <person name="Song Q."/>
            <person name="De Santiago L.M."/>
            <person name="Hulse-Kemp A.M."/>
            <person name="Ding M."/>
            <person name="Ye W."/>
            <person name="Kirkbride R.C."/>
            <person name="Jenkins J."/>
            <person name="Plott C."/>
            <person name="Lovell J."/>
            <person name="Lin Y.M."/>
            <person name="Vaughn R."/>
            <person name="Liu B."/>
            <person name="Simpson S."/>
            <person name="Scheffler B.E."/>
            <person name="Wen L."/>
            <person name="Saski C.A."/>
            <person name="Grover C.E."/>
            <person name="Hu G."/>
            <person name="Conover J.L."/>
            <person name="Carlson J.W."/>
            <person name="Shu S."/>
            <person name="Boston L.B."/>
            <person name="Williams M."/>
            <person name="Peterson D.G."/>
            <person name="McGee K."/>
            <person name="Jones D.C."/>
            <person name="Wendel J.F."/>
            <person name="Stelly D.M."/>
            <person name="Grimwood J."/>
            <person name="Schmutz J."/>
        </authorList>
    </citation>
    <scope>NUCLEOTIDE SEQUENCE [LARGE SCALE GENOMIC DNA]</scope>
    <source>
        <strain evidence="14">cv. TM-1</strain>
    </source>
</reference>
<dbReference type="NCBIfam" id="TIGR01565">
    <property type="entry name" value="homeo_ZF_HD"/>
    <property type="match status" value="1"/>
</dbReference>
<dbReference type="STRING" id="3635.A0A1U8IXK5"/>
<dbReference type="GO" id="GO:0008270">
    <property type="term" value="F:zinc ion binding"/>
    <property type="evidence" value="ECO:0007669"/>
    <property type="project" value="UniProtKB-KW"/>
</dbReference>
<keyword evidence="8" id="KW-0804">Transcription</keyword>
<dbReference type="GO" id="GO:0003700">
    <property type="term" value="F:DNA-binding transcription factor activity"/>
    <property type="evidence" value="ECO:0000318"/>
    <property type="project" value="GO_Central"/>
</dbReference>
<evidence type="ECO:0000256" key="10">
    <source>
        <dbReference type="PROSITE-ProRule" id="PRU00108"/>
    </source>
</evidence>
<feature type="compositionally biased region" description="Basic and acidic residues" evidence="11">
    <location>
        <begin position="38"/>
        <end position="47"/>
    </location>
</feature>
<feature type="compositionally biased region" description="Polar residues" evidence="11">
    <location>
        <begin position="15"/>
        <end position="37"/>
    </location>
</feature>
<keyword evidence="2" id="KW-0479">Metal-binding</keyword>
<dbReference type="GO" id="GO:0000976">
    <property type="term" value="F:transcription cis-regulatory region binding"/>
    <property type="evidence" value="ECO:0000318"/>
    <property type="project" value="GO_Central"/>
</dbReference>
<dbReference type="FunFam" id="1.10.10.60:FF:000257">
    <property type="entry name" value="Zinc-finger homeodomain protein 2"/>
    <property type="match status" value="1"/>
</dbReference>
<evidence type="ECO:0000256" key="1">
    <source>
        <dbReference type="ARBA" id="ARBA00004123"/>
    </source>
</evidence>
<feature type="DNA-binding region" description="Homeobox" evidence="10">
    <location>
        <begin position="258"/>
        <end position="321"/>
    </location>
</feature>
<gene>
    <name evidence="15" type="primary">LOC107901351</name>
</gene>
<dbReference type="Gene3D" id="1.10.10.60">
    <property type="entry name" value="Homeodomain-like"/>
    <property type="match status" value="1"/>
</dbReference>
<dbReference type="InterPro" id="IPR006456">
    <property type="entry name" value="ZF_HD_homeobox_Cys/His_dimer"/>
</dbReference>
<keyword evidence="14" id="KW-1185">Reference proteome</keyword>
<evidence type="ECO:0000256" key="8">
    <source>
        <dbReference type="ARBA" id="ARBA00023163"/>
    </source>
</evidence>
<dbReference type="PROSITE" id="PS50071">
    <property type="entry name" value="HOMEOBOX_2"/>
    <property type="match status" value="1"/>
</dbReference>
<feature type="compositionally biased region" description="Basic and acidic residues" evidence="11">
    <location>
        <begin position="1"/>
        <end position="10"/>
    </location>
</feature>
<comment type="subcellular location">
    <subcellularLocation>
        <location evidence="1 10">Nucleus</location>
    </subcellularLocation>
</comment>
<dbReference type="InterPro" id="IPR001356">
    <property type="entry name" value="HD"/>
</dbReference>
<dbReference type="GeneID" id="107901351"/>
<evidence type="ECO:0000259" key="13">
    <source>
        <dbReference type="PROSITE" id="PS51523"/>
    </source>
</evidence>
<organism evidence="14 15">
    <name type="scientific">Gossypium hirsutum</name>
    <name type="common">Upland cotton</name>
    <name type="synonym">Gossypium mexicanum</name>
    <dbReference type="NCBI Taxonomy" id="3635"/>
    <lineage>
        <taxon>Eukaryota</taxon>
        <taxon>Viridiplantae</taxon>
        <taxon>Streptophyta</taxon>
        <taxon>Embryophyta</taxon>
        <taxon>Tracheophyta</taxon>
        <taxon>Spermatophyta</taxon>
        <taxon>Magnoliopsida</taxon>
        <taxon>eudicotyledons</taxon>
        <taxon>Gunneridae</taxon>
        <taxon>Pentapetalae</taxon>
        <taxon>rosids</taxon>
        <taxon>malvids</taxon>
        <taxon>Malvales</taxon>
        <taxon>Malvaceae</taxon>
        <taxon>Malvoideae</taxon>
        <taxon>Gossypium</taxon>
    </lineage>
</organism>
<evidence type="ECO:0000256" key="3">
    <source>
        <dbReference type="ARBA" id="ARBA00022771"/>
    </source>
</evidence>
<protein>
    <submittedName>
        <fullName evidence="15">Zinc-finger homeodomain protein 6</fullName>
    </submittedName>
</protein>
<evidence type="ECO:0000256" key="5">
    <source>
        <dbReference type="ARBA" id="ARBA00023015"/>
    </source>
</evidence>
<dbReference type="Pfam" id="PF04770">
    <property type="entry name" value="ZF-HD_dimer"/>
    <property type="match status" value="1"/>
</dbReference>
<evidence type="ECO:0000256" key="4">
    <source>
        <dbReference type="ARBA" id="ARBA00022833"/>
    </source>
</evidence>
<dbReference type="GO" id="GO:0005634">
    <property type="term" value="C:nucleus"/>
    <property type="evidence" value="ECO:0000318"/>
    <property type="project" value="GO_Central"/>
</dbReference>
<dbReference type="OMA" id="LPYHAMQ"/>
<dbReference type="InterPro" id="IPR009057">
    <property type="entry name" value="Homeodomain-like_sf"/>
</dbReference>
<evidence type="ECO:0000256" key="6">
    <source>
        <dbReference type="ARBA" id="ARBA00023125"/>
    </source>
</evidence>
<feature type="region of interest" description="Disordered" evidence="11">
    <location>
        <begin position="1"/>
        <end position="107"/>
    </location>
</feature>
<dbReference type="SUPFAM" id="SSF46689">
    <property type="entry name" value="Homeodomain-like"/>
    <property type="match status" value="1"/>
</dbReference>
<feature type="domain" description="ZF-HD dimerization-type" evidence="13">
    <location>
        <begin position="117"/>
        <end position="166"/>
    </location>
</feature>
<dbReference type="PANTHER" id="PTHR31948">
    <property type="entry name" value="ZINC-FINGER HOMEODOMAIN PROTEIN 2"/>
    <property type="match status" value="1"/>
</dbReference>
<proteinExistence type="predicted"/>